<reference evidence="1" key="1">
    <citation type="journal article" date="2015" name="Nature">
        <title>Complex archaea that bridge the gap between prokaryotes and eukaryotes.</title>
        <authorList>
            <person name="Spang A."/>
            <person name="Saw J.H."/>
            <person name="Jorgensen S.L."/>
            <person name="Zaremba-Niedzwiedzka K."/>
            <person name="Martijn J."/>
            <person name="Lind A.E."/>
            <person name="van Eijk R."/>
            <person name="Schleper C."/>
            <person name="Guy L."/>
            <person name="Ettema T.J."/>
        </authorList>
    </citation>
    <scope>NUCLEOTIDE SEQUENCE</scope>
</reference>
<gene>
    <name evidence="1" type="ORF">LCGC14_1039890</name>
</gene>
<name>A0A0F9QA93_9ZZZZ</name>
<sequence length="120" mass="13050">MSGYQSAGNQIVGLDNVLYYNAYHSLASGSDALFGINEVGKHIRVFKLLVTSQTGTGAWIIRAPGAAYYFTHSVQYTSNFWADFGLTPVIINPISSDLQIEAAGVAITVTVNMWYELVLP</sequence>
<accession>A0A0F9QA93</accession>
<dbReference type="EMBL" id="LAZR01004276">
    <property type="protein sequence ID" value="KKN10106.1"/>
    <property type="molecule type" value="Genomic_DNA"/>
</dbReference>
<evidence type="ECO:0000313" key="1">
    <source>
        <dbReference type="EMBL" id="KKN10106.1"/>
    </source>
</evidence>
<proteinExistence type="predicted"/>
<dbReference type="AlphaFoldDB" id="A0A0F9QA93"/>
<comment type="caution">
    <text evidence="1">The sequence shown here is derived from an EMBL/GenBank/DDBJ whole genome shotgun (WGS) entry which is preliminary data.</text>
</comment>
<organism evidence="1">
    <name type="scientific">marine sediment metagenome</name>
    <dbReference type="NCBI Taxonomy" id="412755"/>
    <lineage>
        <taxon>unclassified sequences</taxon>
        <taxon>metagenomes</taxon>
        <taxon>ecological metagenomes</taxon>
    </lineage>
</organism>
<protein>
    <submittedName>
        <fullName evidence="1">Uncharacterized protein</fullName>
    </submittedName>
</protein>